<keyword evidence="1" id="KW-0805">Transcription regulation</keyword>
<evidence type="ECO:0000256" key="3">
    <source>
        <dbReference type="ARBA" id="ARBA00023163"/>
    </source>
</evidence>
<name>A0A6P2C9E4_9NOCA</name>
<evidence type="ECO:0000313" key="7">
    <source>
        <dbReference type="Proteomes" id="UP000471120"/>
    </source>
</evidence>
<reference evidence="6 7" key="1">
    <citation type="submission" date="2018-07" db="EMBL/GenBank/DDBJ databases">
        <title>Genome sequence of Rhodococcus rhodnii ATCC 35071 from Rhodnius prolixus.</title>
        <authorList>
            <person name="Patel V."/>
            <person name="Vogel K.J."/>
        </authorList>
    </citation>
    <scope>NUCLEOTIDE SEQUENCE [LARGE SCALE GENOMIC DNA]</scope>
    <source>
        <strain evidence="6 7">ATCC 35071</strain>
    </source>
</reference>
<keyword evidence="3" id="KW-0804">Transcription</keyword>
<keyword evidence="2 4" id="KW-0238">DNA-binding</keyword>
<protein>
    <submittedName>
        <fullName evidence="6">TetR/AcrR family transcriptional regulator</fullName>
    </submittedName>
</protein>
<evidence type="ECO:0000256" key="1">
    <source>
        <dbReference type="ARBA" id="ARBA00023015"/>
    </source>
</evidence>
<comment type="caution">
    <text evidence="6">The sequence shown here is derived from an EMBL/GenBank/DDBJ whole genome shotgun (WGS) entry which is preliminary data.</text>
</comment>
<dbReference type="Gene3D" id="1.10.357.10">
    <property type="entry name" value="Tetracycline Repressor, domain 2"/>
    <property type="match status" value="1"/>
</dbReference>
<dbReference type="Proteomes" id="UP000471120">
    <property type="component" value="Unassembled WGS sequence"/>
</dbReference>
<accession>A0A6P2C9E4</accession>
<dbReference type="PROSITE" id="PS50977">
    <property type="entry name" value="HTH_TETR_2"/>
    <property type="match status" value="1"/>
</dbReference>
<dbReference type="SUPFAM" id="SSF48498">
    <property type="entry name" value="Tetracyclin repressor-like, C-terminal domain"/>
    <property type="match status" value="1"/>
</dbReference>
<feature type="DNA-binding region" description="H-T-H motif" evidence="4">
    <location>
        <begin position="32"/>
        <end position="51"/>
    </location>
</feature>
<feature type="domain" description="HTH tetR-type" evidence="5">
    <location>
        <begin position="9"/>
        <end position="69"/>
    </location>
</feature>
<dbReference type="InterPro" id="IPR009057">
    <property type="entry name" value="Homeodomain-like_sf"/>
</dbReference>
<dbReference type="EMBL" id="QRCM01000001">
    <property type="protein sequence ID" value="TXG89263.1"/>
    <property type="molecule type" value="Genomic_DNA"/>
</dbReference>
<dbReference type="PANTHER" id="PTHR47506:SF3">
    <property type="entry name" value="HTH-TYPE TRANSCRIPTIONAL REGULATOR LMRA"/>
    <property type="match status" value="1"/>
</dbReference>
<dbReference type="InterPro" id="IPR001647">
    <property type="entry name" value="HTH_TetR"/>
</dbReference>
<dbReference type="GO" id="GO:0003677">
    <property type="term" value="F:DNA binding"/>
    <property type="evidence" value="ECO:0007669"/>
    <property type="project" value="UniProtKB-UniRule"/>
</dbReference>
<sequence>MARKQNPDAGTRAAMITGAIASIRENGVAATSFADVLARSGASRGSIYHHFPGGRAQLVEDATRSAARWLDREIDRILETRDVAGALRAIVDLWRTTLEQTDYRSGCPIVAAALGPDAGTRDIAAASFTAWRAVIASTLIDDGATPERAGSLATLVVAALEGALVLAQAERTSRPLDVVVDELVALCDCSPSA</sequence>
<dbReference type="InterPro" id="IPR054156">
    <property type="entry name" value="YxaF_TetR_C"/>
</dbReference>
<dbReference type="PANTHER" id="PTHR47506">
    <property type="entry name" value="TRANSCRIPTIONAL REGULATORY PROTEIN"/>
    <property type="match status" value="1"/>
</dbReference>
<gene>
    <name evidence="6" type="ORF">DW322_02145</name>
</gene>
<evidence type="ECO:0000256" key="4">
    <source>
        <dbReference type="PROSITE-ProRule" id="PRU00335"/>
    </source>
</evidence>
<dbReference type="Pfam" id="PF21993">
    <property type="entry name" value="TetR_C_13_2"/>
    <property type="match status" value="1"/>
</dbReference>
<dbReference type="InterPro" id="IPR036271">
    <property type="entry name" value="Tet_transcr_reg_TetR-rel_C_sf"/>
</dbReference>
<dbReference type="RefSeq" id="WP_010839499.1">
    <property type="nucleotide sequence ID" value="NZ_QRCM01000001.1"/>
</dbReference>
<evidence type="ECO:0000313" key="6">
    <source>
        <dbReference type="EMBL" id="TXG89263.1"/>
    </source>
</evidence>
<evidence type="ECO:0000256" key="2">
    <source>
        <dbReference type="ARBA" id="ARBA00023125"/>
    </source>
</evidence>
<dbReference type="Pfam" id="PF00440">
    <property type="entry name" value="TetR_N"/>
    <property type="match status" value="1"/>
</dbReference>
<organism evidence="6 7">
    <name type="scientific">Rhodococcus rhodnii</name>
    <dbReference type="NCBI Taxonomy" id="38312"/>
    <lineage>
        <taxon>Bacteria</taxon>
        <taxon>Bacillati</taxon>
        <taxon>Actinomycetota</taxon>
        <taxon>Actinomycetes</taxon>
        <taxon>Mycobacteriales</taxon>
        <taxon>Nocardiaceae</taxon>
        <taxon>Rhodococcus</taxon>
    </lineage>
</organism>
<dbReference type="AlphaFoldDB" id="A0A6P2C9E4"/>
<proteinExistence type="predicted"/>
<evidence type="ECO:0000259" key="5">
    <source>
        <dbReference type="PROSITE" id="PS50977"/>
    </source>
</evidence>
<dbReference type="SUPFAM" id="SSF46689">
    <property type="entry name" value="Homeodomain-like"/>
    <property type="match status" value="1"/>
</dbReference>